<proteinExistence type="inferred from homology"/>
<gene>
    <name evidence="16" type="ORF">AADG42_07415</name>
</gene>
<keyword evidence="11" id="KW-0482">Metalloprotease</keyword>
<comment type="similarity">
    <text evidence="3">Belongs to the peptidase M1 family.</text>
</comment>
<dbReference type="GO" id="GO:0004177">
    <property type="term" value="F:aminopeptidase activity"/>
    <property type="evidence" value="ECO:0007669"/>
    <property type="project" value="UniProtKB-KW"/>
</dbReference>
<keyword evidence="10" id="KW-0862">Zinc</keyword>
<evidence type="ECO:0000256" key="2">
    <source>
        <dbReference type="ARBA" id="ARBA00001947"/>
    </source>
</evidence>
<dbReference type="PANTHER" id="PTHR11533">
    <property type="entry name" value="PROTEASE M1 ZINC METALLOPROTEASE"/>
    <property type="match status" value="1"/>
</dbReference>
<evidence type="ECO:0000256" key="11">
    <source>
        <dbReference type="ARBA" id="ARBA00023049"/>
    </source>
</evidence>
<evidence type="ECO:0000256" key="5">
    <source>
        <dbReference type="ARBA" id="ARBA00015611"/>
    </source>
</evidence>
<dbReference type="InterPro" id="IPR050344">
    <property type="entry name" value="Peptidase_M1_aminopeptidases"/>
</dbReference>
<keyword evidence="17" id="KW-1185">Reference proteome</keyword>
<organism evidence="16 17">
    <name type="scientific">Ammonicoccus fulvus</name>
    <dbReference type="NCBI Taxonomy" id="3138240"/>
    <lineage>
        <taxon>Bacteria</taxon>
        <taxon>Bacillati</taxon>
        <taxon>Actinomycetota</taxon>
        <taxon>Actinomycetes</taxon>
        <taxon>Propionibacteriales</taxon>
        <taxon>Propionibacteriaceae</taxon>
        <taxon>Ammonicoccus</taxon>
    </lineage>
</organism>
<dbReference type="InterPro" id="IPR014782">
    <property type="entry name" value="Peptidase_M1_dom"/>
</dbReference>
<dbReference type="Pfam" id="PF01433">
    <property type="entry name" value="Peptidase_M1"/>
    <property type="match status" value="1"/>
</dbReference>
<feature type="domain" description="Aminopeptidase N-like N-terminal" evidence="15">
    <location>
        <begin position="66"/>
        <end position="232"/>
    </location>
</feature>
<dbReference type="PANTHER" id="PTHR11533:SF174">
    <property type="entry name" value="PUROMYCIN-SENSITIVE AMINOPEPTIDASE-RELATED"/>
    <property type="match status" value="1"/>
</dbReference>
<evidence type="ECO:0000259" key="14">
    <source>
        <dbReference type="Pfam" id="PF01433"/>
    </source>
</evidence>
<comment type="catalytic activity">
    <reaction evidence="1">
        <text>Release of an N-terminal amino acid, Xaa-|-Yaa- from a peptide, amide or arylamide. Xaa is preferably Ala, but may be most amino acids including Pro (slow action). When a terminal hydrophobic residue is followed by a prolyl residue, the two may be released as an intact Xaa-Pro dipeptide.</text>
        <dbReference type="EC" id="3.4.11.2"/>
    </reaction>
</comment>
<dbReference type="SUPFAM" id="SSF55486">
    <property type="entry name" value="Metalloproteases ('zincins'), catalytic domain"/>
    <property type="match status" value="1"/>
</dbReference>
<evidence type="ECO:0000256" key="10">
    <source>
        <dbReference type="ARBA" id="ARBA00022833"/>
    </source>
</evidence>
<protein>
    <recommendedName>
        <fullName evidence="5">Aminopeptidase N</fullName>
        <ecNumber evidence="4">3.4.11.2</ecNumber>
    </recommendedName>
    <alternativeName>
        <fullName evidence="12">Alanine aminopeptidase</fullName>
    </alternativeName>
    <alternativeName>
        <fullName evidence="13">Lysyl aminopeptidase</fullName>
    </alternativeName>
</protein>
<dbReference type="EC" id="3.4.11.2" evidence="4"/>
<dbReference type="InterPro" id="IPR042097">
    <property type="entry name" value="Aminopeptidase_N-like_N_sf"/>
</dbReference>
<dbReference type="EMBL" id="CP154795">
    <property type="protein sequence ID" value="XAN07129.1"/>
    <property type="molecule type" value="Genomic_DNA"/>
</dbReference>
<dbReference type="InterPro" id="IPR045357">
    <property type="entry name" value="Aminopeptidase_N-like_N"/>
</dbReference>
<evidence type="ECO:0000313" key="16">
    <source>
        <dbReference type="EMBL" id="XAN07129.1"/>
    </source>
</evidence>
<feature type="domain" description="Peptidase M1 membrane alanine aminopeptidase" evidence="14">
    <location>
        <begin position="289"/>
        <end position="426"/>
    </location>
</feature>
<keyword evidence="9 16" id="KW-0378">Hydrolase</keyword>
<dbReference type="Gene3D" id="1.10.390.10">
    <property type="entry name" value="Neutral Protease Domain 2"/>
    <property type="match status" value="1"/>
</dbReference>
<evidence type="ECO:0000313" key="17">
    <source>
        <dbReference type="Proteomes" id="UP001442841"/>
    </source>
</evidence>
<dbReference type="Pfam" id="PF17900">
    <property type="entry name" value="Peptidase_M1_N"/>
    <property type="match status" value="1"/>
</dbReference>
<evidence type="ECO:0000256" key="13">
    <source>
        <dbReference type="ARBA" id="ARBA00031533"/>
    </source>
</evidence>
<keyword evidence="7" id="KW-0645">Protease</keyword>
<dbReference type="Proteomes" id="UP001442841">
    <property type="component" value="Chromosome"/>
</dbReference>
<evidence type="ECO:0000256" key="1">
    <source>
        <dbReference type="ARBA" id="ARBA00000098"/>
    </source>
</evidence>
<name>A0ABZ3FQV6_9ACTN</name>
<evidence type="ECO:0000256" key="12">
    <source>
        <dbReference type="ARBA" id="ARBA00029811"/>
    </source>
</evidence>
<dbReference type="CDD" id="cd09603">
    <property type="entry name" value="M1_APN_like"/>
    <property type="match status" value="1"/>
</dbReference>
<evidence type="ECO:0000256" key="8">
    <source>
        <dbReference type="ARBA" id="ARBA00022723"/>
    </source>
</evidence>
<accession>A0ABZ3FQV6</accession>
<comment type="cofactor">
    <cofactor evidence="2">
        <name>Zn(2+)</name>
        <dbReference type="ChEBI" id="CHEBI:29105"/>
    </cofactor>
</comment>
<dbReference type="InterPro" id="IPR001930">
    <property type="entry name" value="Peptidase_M1"/>
</dbReference>
<dbReference type="SUPFAM" id="SSF63737">
    <property type="entry name" value="Leukotriene A4 hydrolase N-terminal domain"/>
    <property type="match status" value="1"/>
</dbReference>
<evidence type="ECO:0000256" key="9">
    <source>
        <dbReference type="ARBA" id="ARBA00022801"/>
    </source>
</evidence>
<keyword evidence="8" id="KW-0479">Metal-binding</keyword>
<dbReference type="PRINTS" id="PR00756">
    <property type="entry name" value="ALADIPTASE"/>
</dbReference>
<keyword evidence="6 16" id="KW-0031">Aminopeptidase</keyword>
<dbReference type="InterPro" id="IPR027268">
    <property type="entry name" value="Peptidase_M4/M1_CTD_sf"/>
</dbReference>
<dbReference type="Gene3D" id="2.60.40.1730">
    <property type="entry name" value="tricorn interacting facor f3 domain"/>
    <property type="match status" value="1"/>
</dbReference>
<dbReference type="RefSeq" id="WP_425308581.1">
    <property type="nucleotide sequence ID" value="NZ_CP154795.1"/>
</dbReference>
<evidence type="ECO:0000259" key="15">
    <source>
        <dbReference type="Pfam" id="PF17900"/>
    </source>
</evidence>
<reference evidence="16 17" key="1">
    <citation type="submission" date="2024-04" db="EMBL/GenBank/DDBJ databases">
        <title>Isolation of an actinomycete strain from pig manure.</title>
        <authorList>
            <person name="Gong T."/>
            <person name="Yu Z."/>
            <person name="An M."/>
            <person name="Wei C."/>
            <person name="Yang W."/>
            <person name="Liu L."/>
        </authorList>
    </citation>
    <scope>NUCLEOTIDE SEQUENCE [LARGE SCALE GENOMIC DNA]</scope>
    <source>
        <strain evidence="16 17">ZF39</strain>
    </source>
</reference>
<evidence type="ECO:0000256" key="3">
    <source>
        <dbReference type="ARBA" id="ARBA00010136"/>
    </source>
</evidence>
<evidence type="ECO:0000256" key="7">
    <source>
        <dbReference type="ARBA" id="ARBA00022670"/>
    </source>
</evidence>
<evidence type="ECO:0000256" key="6">
    <source>
        <dbReference type="ARBA" id="ARBA00022438"/>
    </source>
</evidence>
<sequence length="478" mass="53125">MSSADRPRRLWPFLVALGVAVVVLSIVAAVLTRPYLGFPVAGPDGGDGVGDNYFPTAGGGGYDARDYRIDLSYDEPTRSLSGTTTMSAVASRDLASLHLDLDLGVTKAEVNGIGVPFEQAGRDVHVRSSRLLEAGRTFTVTLHYAGSPLDASDGKVPARDREIVIAGEPFSASYWFGSNDHPSDPARMELTIRVPADLQALSGGTLVSRDIADEVDFDTWHWRSDQPMATYLNFLSIGPYEIEEGTADGRPYLYAVSRQLSPARQEQAFAALRATPGYLAELEEIWGIYPFPEIGGVVPSTPFAWGALENQPRPIYHARSLEEDSQRLIVHEYAHMWFGNNVTLAGWDDIVMNEAYASYSEWLVLERRGEVSADEIMRRFYEELPESTWRTPIDDPGPDAMFKNVYTRGPMALHALRRLMGDDDFFTLSLIWANEPGSRSLEDWQARAREHSDVDLDRYFAVWFSATSKPEPTPENGF</sequence>
<evidence type="ECO:0000256" key="4">
    <source>
        <dbReference type="ARBA" id="ARBA00012564"/>
    </source>
</evidence>